<dbReference type="Proteomes" id="UP000029910">
    <property type="component" value="Chromosome"/>
</dbReference>
<protein>
    <submittedName>
        <fullName evidence="1">Uncharacterized protein</fullName>
    </submittedName>
</protein>
<proteinExistence type="predicted"/>
<keyword evidence="2" id="KW-1185">Reference proteome</keyword>
<name>A0ABN4EJS4_9CORY</name>
<dbReference type="EMBL" id="CP009622">
    <property type="protein sequence ID" value="AIU33696.1"/>
    <property type="molecule type" value="Genomic_DNA"/>
</dbReference>
<evidence type="ECO:0000313" key="2">
    <source>
        <dbReference type="Proteomes" id="UP000029910"/>
    </source>
</evidence>
<gene>
    <name evidence="1" type="ORF">CulFRC11_2151</name>
</gene>
<sequence length="92" mass="10464">MFSALDGLRLGRLGSVATWETKNPTTGNTDCSGIFLLCAMRKKRHKVWALGGEEALELEDELYNREDWLEDLEGAGQARKAGYARQKLRRHR</sequence>
<evidence type="ECO:0000313" key="1">
    <source>
        <dbReference type="EMBL" id="AIU33696.1"/>
    </source>
</evidence>
<organism evidence="1 2">
    <name type="scientific">Corynebacterium ramonii</name>
    <dbReference type="NCBI Taxonomy" id="3026968"/>
    <lineage>
        <taxon>Bacteria</taxon>
        <taxon>Bacillati</taxon>
        <taxon>Actinomycetota</taxon>
        <taxon>Actinomycetes</taxon>
        <taxon>Mycobacteriales</taxon>
        <taxon>Corynebacteriaceae</taxon>
        <taxon>Corynebacterium</taxon>
    </lineage>
</organism>
<reference evidence="1 2" key="1">
    <citation type="journal article" date="2015" name="Genome Announc.">
        <title>Genome Sequence of Corynebacterium ulcerans Strain FRC11.</title>
        <authorList>
            <person name="Benevides Lde J."/>
            <person name="Viana M.V."/>
            <person name="Mariano D.C."/>
            <person name="Rocha Fde S."/>
            <person name="Bagano P.C."/>
            <person name="Folador E.L."/>
            <person name="Pereira F.L."/>
            <person name="Dorella F.A."/>
            <person name="Leal C.A."/>
            <person name="Carvalho A.F."/>
            <person name="Soares Sde C."/>
            <person name="Carneiro A."/>
            <person name="Ramos R."/>
            <person name="Badell-Ocando E."/>
            <person name="Guiso N."/>
            <person name="Silva A."/>
            <person name="Figueiredo H."/>
            <person name="Azevedo V."/>
            <person name="Guimaraes L.C."/>
        </authorList>
    </citation>
    <scope>NUCLEOTIDE SEQUENCE [LARGE SCALE GENOMIC DNA]</scope>
    <source>
        <strain evidence="2">FRC0011</strain>
    </source>
</reference>
<dbReference type="RefSeq" id="WP_023634726.1">
    <property type="nucleotide sequence ID" value="NZ_CP009622.1"/>
</dbReference>
<accession>A0ABN4EJS4</accession>